<dbReference type="EMBL" id="VBPB01000086">
    <property type="protein sequence ID" value="TMQ72978.1"/>
    <property type="molecule type" value="Genomic_DNA"/>
</dbReference>
<accession>A0A538UAP6</accession>
<comment type="caution">
    <text evidence="1">The sequence shown here is derived from an EMBL/GenBank/DDBJ whole genome shotgun (WGS) entry which is preliminary data.</text>
</comment>
<proteinExistence type="predicted"/>
<name>A0A538UAP6_UNCEI</name>
<protein>
    <submittedName>
        <fullName evidence="1">Uncharacterized protein</fullName>
    </submittedName>
</protein>
<reference evidence="1 2" key="1">
    <citation type="journal article" date="2019" name="Nat. Microbiol.">
        <title>Mediterranean grassland soil C-N compound turnover is dependent on rainfall and depth, and is mediated by genomically divergent microorganisms.</title>
        <authorList>
            <person name="Diamond S."/>
            <person name="Andeer P.F."/>
            <person name="Li Z."/>
            <person name="Crits-Christoph A."/>
            <person name="Burstein D."/>
            <person name="Anantharaman K."/>
            <person name="Lane K.R."/>
            <person name="Thomas B.C."/>
            <person name="Pan C."/>
            <person name="Northen T.R."/>
            <person name="Banfield J.F."/>
        </authorList>
    </citation>
    <scope>NUCLEOTIDE SEQUENCE [LARGE SCALE GENOMIC DNA]</scope>
    <source>
        <strain evidence="1">WS_11</strain>
    </source>
</reference>
<dbReference type="Proteomes" id="UP000319771">
    <property type="component" value="Unassembled WGS sequence"/>
</dbReference>
<evidence type="ECO:0000313" key="1">
    <source>
        <dbReference type="EMBL" id="TMQ72978.1"/>
    </source>
</evidence>
<organism evidence="1 2">
    <name type="scientific">Eiseniibacteriota bacterium</name>
    <dbReference type="NCBI Taxonomy" id="2212470"/>
    <lineage>
        <taxon>Bacteria</taxon>
        <taxon>Candidatus Eiseniibacteriota</taxon>
    </lineage>
</organism>
<evidence type="ECO:0000313" key="2">
    <source>
        <dbReference type="Proteomes" id="UP000319771"/>
    </source>
</evidence>
<sequence length="78" mass="9346">MPVRILSEIDRIETIAVGRRIREWVRLERAYGPGRWRKRKGIARVRLDEGPVFRAEVHWYEASGVGRREYKIKRILDT</sequence>
<dbReference type="AlphaFoldDB" id="A0A538UAP6"/>
<gene>
    <name evidence="1" type="ORF">E6K81_05995</name>
</gene>